<feature type="region of interest" description="Disordered" evidence="1">
    <location>
        <begin position="1"/>
        <end position="26"/>
    </location>
</feature>
<proteinExistence type="predicted"/>
<feature type="region of interest" description="Disordered" evidence="1">
    <location>
        <begin position="48"/>
        <end position="70"/>
    </location>
</feature>
<dbReference type="Proteomes" id="UP000691718">
    <property type="component" value="Unassembled WGS sequence"/>
</dbReference>
<dbReference type="AlphaFoldDB" id="A0A8S3XCI4"/>
<protein>
    <submittedName>
        <fullName evidence="2">(apollo) hypothetical protein</fullName>
    </submittedName>
</protein>
<comment type="caution">
    <text evidence="2">The sequence shown here is derived from an EMBL/GenBank/DDBJ whole genome shotgun (WGS) entry which is preliminary data.</text>
</comment>
<dbReference type="EMBL" id="CAJQZP010001037">
    <property type="protein sequence ID" value="CAG5012005.1"/>
    <property type="molecule type" value="Genomic_DNA"/>
</dbReference>
<keyword evidence="3" id="KW-1185">Reference proteome</keyword>
<sequence>MNTRGKGKRAERSTEAARDSTTVRQRQNIRAALIQTGRNDTAVYRSSHDAPWILPRRPRASRRTFSGALG</sequence>
<gene>
    <name evidence="2" type="ORF">PAPOLLO_LOCUS15702</name>
</gene>
<accession>A0A8S3XCI4</accession>
<evidence type="ECO:0000313" key="2">
    <source>
        <dbReference type="EMBL" id="CAG5012005.1"/>
    </source>
</evidence>
<name>A0A8S3XCI4_PARAO</name>
<reference evidence="2" key="1">
    <citation type="submission" date="2021-04" db="EMBL/GenBank/DDBJ databases">
        <authorList>
            <person name="Tunstrom K."/>
        </authorList>
    </citation>
    <scope>NUCLEOTIDE SEQUENCE</scope>
</reference>
<evidence type="ECO:0000313" key="3">
    <source>
        <dbReference type="Proteomes" id="UP000691718"/>
    </source>
</evidence>
<feature type="compositionally biased region" description="Basic and acidic residues" evidence="1">
    <location>
        <begin position="8"/>
        <end position="18"/>
    </location>
</feature>
<organism evidence="2 3">
    <name type="scientific">Parnassius apollo</name>
    <name type="common">Apollo butterfly</name>
    <name type="synonym">Papilio apollo</name>
    <dbReference type="NCBI Taxonomy" id="110799"/>
    <lineage>
        <taxon>Eukaryota</taxon>
        <taxon>Metazoa</taxon>
        <taxon>Ecdysozoa</taxon>
        <taxon>Arthropoda</taxon>
        <taxon>Hexapoda</taxon>
        <taxon>Insecta</taxon>
        <taxon>Pterygota</taxon>
        <taxon>Neoptera</taxon>
        <taxon>Endopterygota</taxon>
        <taxon>Lepidoptera</taxon>
        <taxon>Glossata</taxon>
        <taxon>Ditrysia</taxon>
        <taxon>Papilionoidea</taxon>
        <taxon>Papilionidae</taxon>
        <taxon>Parnassiinae</taxon>
        <taxon>Parnassini</taxon>
        <taxon>Parnassius</taxon>
        <taxon>Parnassius</taxon>
    </lineage>
</organism>
<evidence type="ECO:0000256" key="1">
    <source>
        <dbReference type="SAM" id="MobiDB-lite"/>
    </source>
</evidence>